<accession>A0ABP7XYH5</accession>
<evidence type="ECO:0000313" key="2">
    <source>
        <dbReference type="EMBL" id="GAA4127774.1"/>
    </source>
</evidence>
<evidence type="ECO:0000256" key="1">
    <source>
        <dbReference type="SAM" id="Phobius"/>
    </source>
</evidence>
<keyword evidence="3" id="KW-1185">Reference proteome</keyword>
<dbReference type="RefSeq" id="WP_344735131.1">
    <property type="nucleotide sequence ID" value="NZ_BAAAZH010000031.1"/>
</dbReference>
<reference evidence="3" key="1">
    <citation type="journal article" date="2019" name="Int. J. Syst. Evol. Microbiol.">
        <title>The Global Catalogue of Microorganisms (GCM) 10K type strain sequencing project: providing services to taxonomists for standard genome sequencing and annotation.</title>
        <authorList>
            <consortium name="The Broad Institute Genomics Platform"/>
            <consortium name="The Broad Institute Genome Sequencing Center for Infectious Disease"/>
            <person name="Wu L."/>
            <person name="Ma J."/>
        </authorList>
    </citation>
    <scope>NUCLEOTIDE SEQUENCE [LARGE SCALE GENOMIC DNA]</scope>
    <source>
        <strain evidence="3">JCM 16703</strain>
    </source>
</reference>
<gene>
    <name evidence="2" type="ORF">GCM10022215_38610</name>
</gene>
<dbReference type="Proteomes" id="UP001501495">
    <property type="component" value="Unassembled WGS sequence"/>
</dbReference>
<sequence>MNEFNHLHMAIAYVRSRWEMAQRDERGASAPEYLVLLLGILAIAALAIIAVKTFVTNKGNELNGGQ</sequence>
<organism evidence="2 3">
    <name type="scientific">Nocardioides fonticola</name>
    <dbReference type="NCBI Taxonomy" id="450363"/>
    <lineage>
        <taxon>Bacteria</taxon>
        <taxon>Bacillati</taxon>
        <taxon>Actinomycetota</taxon>
        <taxon>Actinomycetes</taxon>
        <taxon>Propionibacteriales</taxon>
        <taxon>Nocardioidaceae</taxon>
        <taxon>Nocardioides</taxon>
    </lineage>
</organism>
<feature type="transmembrane region" description="Helical" evidence="1">
    <location>
        <begin position="33"/>
        <end position="55"/>
    </location>
</feature>
<name>A0ABP7XYH5_9ACTN</name>
<evidence type="ECO:0000313" key="3">
    <source>
        <dbReference type="Proteomes" id="UP001501495"/>
    </source>
</evidence>
<keyword evidence="1" id="KW-0812">Transmembrane</keyword>
<keyword evidence="1" id="KW-0472">Membrane</keyword>
<keyword evidence="1" id="KW-1133">Transmembrane helix</keyword>
<comment type="caution">
    <text evidence="2">The sequence shown here is derived from an EMBL/GenBank/DDBJ whole genome shotgun (WGS) entry which is preliminary data.</text>
</comment>
<proteinExistence type="predicted"/>
<evidence type="ECO:0008006" key="4">
    <source>
        <dbReference type="Google" id="ProtNLM"/>
    </source>
</evidence>
<dbReference type="EMBL" id="BAAAZH010000031">
    <property type="protein sequence ID" value="GAA4127774.1"/>
    <property type="molecule type" value="Genomic_DNA"/>
</dbReference>
<protein>
    <recommendedName>
        <fullName evidence="4">Flp family type IVb pilin</fullName>
    </recommendedName>
</protein>